<dbReference type="OMA" id="TDWWGRA"/>
<dbReference type="Gene3D" id="3.40.1090.10">
    <property type="entry name" value="Cytosolic phospholipase A2 catalytic domain"/>
    <property type="match status" value="1"/>
</dbReference>
<feature type="chain" id="PRO_5005136189" description="Lysophospholipase" evidence="9">
    <location>
        <begin position="18"/>
        <end position="662"/>
    </location>
</feature>
<evidence type="ECO:0000259" key="10">
    <source>
        <dbReference type="PROSITE" id="PS51210"/>
    </source>
</evidence>
<dbReference type="Proteomes" id="UP000005242">
    <property type="component" value="Unassembled WGS sequence"/>
</dbReference>
<evidence type="ECO:0000313" key="11">
    <source>
        <dbReference type="EMBL" id="EIM20073.1"/>
    </source>
</evidence>
<evidence type="ECO:0000256" key="5">
    <source>
        <dbReference type="ARBA" id="ARBA00022963"/>
    </source>
</evidence>
<dbReference type="HOGENOM" id="CLU_014602_0_1_1"/>
<evidence type="ECO:0000256" key="3">
    <source>
        <dbReference type="ARBA" id="ARBA00022729"/>
    </source>
</evidence>
<evidence type="ECO:0000256" key="1">
    <source>
        <dbReference type="ARBA" id="ARBA00008780"/>
    </source>
</evidence>
<evidence type="ECO:0000256" key="4">
    <source>
        <dbReference type="ARBA" id="ARBA00022801"/>
    </source>
</evidence>
<evidence type="ECO:0000256" key="6">
    <source>
        <dbReference type="ARBA" id="ARBA00023098"/>
    </source>
</evidence>
<dbReference type="GO" id="GO:0046475">
    <property type="term" value="P:glycerophospholipid catabolic process"/>
    <property type="evidence" value="ECO:0007669"/>
    <property type="project" value="TreeGrafter"/>
</dbReference>
<dbReference type="PROSITE" id="PS51210">
    <property type="entry name" value="PLA2C"/>
    <property type="match status" value="1"/>
</dbReference>
<dbReference type="SUPFAM" id="SSF52151">
    <property type="entry name" value="FabD/lysophospholipase-like"/>
    <property type="match status" value="1"/>
</dbReference>
<dbReference type="InParanoid" id="I4Y7Y1"/>
<evidence type="ECO:0000256" key="9">
    <source>
        <dbReference type="RuleBase" id="RU362103"/>
    </source>
</evidence>
<feature type="signal peptide" evidence="9">
    <location>
        <begin position="1"/>
        <end position="17"/>
    </location>
</feature>
<evidence type="ECO:0000256" key="7">
    <source>
        <dbReference type="ARBA" id="ARBA00023180"/>
    </source>
</evidence>
<keyword evidence="6 8" id="KW-0443">Lipid metabolism</keyword>
<keyword evidence="12" id="KW-1185">Reference proteome</keyword>
<protein>
    <recommendedName>
        <fullName evidence="2 9">Lysophospholipase</fullName>
        <ecNumber evidence="2 9">3.1.1.5</ecNumber>
    </recommendedName>
</protein>
<keyword evidence="3 9" id="KW-0732">Signal</keyword>
<gene>
    <name evidence="11" type="ORF">WALSEDRAFT_33536</name>
</gene>
<feature type="domain" description="PLA2c" evidence="10">
    <location>
        <begin position="55"/>
        <end position="604"/>
    </location>
</feature>
<dbReference type="EC" id="3.1.1.5" evidence="2 9"/>
<organism evidence="11 12">
    <name type="scientific">Wallemia mellicola (strain ATCC MYA-4683 / CBS 633.66)</name>
    <name type="common">Wallemia sebi (CBS 633.66)</name>
    <dbReference type="NCBI Taxonomy" id="671144"/>
    <lineage>
        <taxon>Eukaryota</taxon>
        <taxon>Fungi</taxon>
        <taxon>Dikarya</taxon>
        <taxon>Basidiomycota</taxon>
        <taxon>Wallemiomycotina</taxon>
        <taxon>Wallemiomycetes</taxon>
        <taxon>Wallemiales</taxon>
        <taxon>Wallemiaceae</taxon>
        <taxon>Wallemia</taxon>
    </lineage>
</organism>
<accession>I4Y7Y1</accession>
<evidence type="ECO:0000256" key="8">
    <source>
        <dbReference type="PROSITE-ProRule" id="PRU00555"/>
    </source>
</evidence>
<evidence type="ECO:0000313" key="12">
    <source>
        <dbReference type="Proteomes" id="UP000005242"/>
    </source>
</evidence>
<name>I4Y7Y1_WALMC</name>
<dbReference type="EMBL" id="JH668242">
    <property type="protein sequence ID" value="EIM20073.1"/>
    <property type="molecule type" value="Genomic_DNA"/>
</dbReference>
<proteinExistence type="inferred from homology"/>
<reference evidence="11 12" key="1">
    <citation type="journal article" date="2012" name="Fungal Genet. Biol.">
        <title>The genome of the xerotolerant mold Wallemia sebi reveals adaptations to osmotic stress and suggests cryptic sexual reproduction.</title>
        <authorList>
            <person name="Padamsee M."/>
            <person name="Kumar T.K.A."/>
            <person name="Riley R."/>
            <person name="Binder M."/>
            <person name="Boyd A."/>
            <person name="Calvo A.M."/>
            <person name="Furukawa K."/>
            <person name="Hesse C."/>
            <person name="Hohmann S."/>
            <person name="James T.Y."/>
            <person name="LaButti K."/>
            <person name="Lapidus A."/>
            <person name="Lindquist E."/>
            <person name="Lucas S."/>
            <person name="Miller K."/>
            <person name="Shantappa S."/>
            <person name="Grigoriev I.V."/>
            <person name="Hibbett D.S."/>
            <person name="McLaughlin D.J."/>
            <person name="Spatafora J.W."/>
            <person name="Aime M.C."/>
        </authorList>
    </citation>
    <scope>NUCLEOTIDE SEQUENCE [LARGE SCALE GENOMIC DNA]</scope>
    <source>
        <strain evidence="12">ATCC MYA-4683 / CBS 633.66</strain>
    </source>
</reference>
<sequence>MKCTAITALAIASIAHAFPSSPEELAARGVLQGAKFHALHSRDEGELSYEPYNTTCEIRNGFIRTGQELSSNETDYINARMDKIIDPLRNWLDGANLSYDIEQLTNNATNAPKLGLAISGGGYRSMLGGAGFISALDNRNTSLDFETAGLLQSAAYMTGLSGGSWAVSGFAAQDMTPFWQLNDDVWKLDENIFWPGILDAYTYFKEIFEDVAAKKHVYPEDSFQTQITDFWGRALSYHLLAEPEEKFPGYGRNTTFSSAITGASTFQSHEMPYPIVLAVERQPNQLIIGQNASIWEMSPYEWGTFGPLGGGNAQDSPNGFIPIEWAGTSIVNDEVNTTDCVKGLDNFGFVIGSSATLFSAGVQQANASITGFDVFQRALRDILGDFSESMDDVALWKNPFYGWENDTNKIAQETNVVLVDGGLNDENLRLDPHLKKERQVDLVLAYDGSADTTYSWPNGTSLYATYNRTIHNDSGRSMANVPTPDQIVAQGLNTRPTFFGCNATDVTNYDEANKAPIIAYIPAYPYVYPANTSTFKLAYEAEESAGMIANGEAAMSLNGLVNDGEWKRCLACALVDRSRERNNIDRSPECQSCFNDWCWNGDQVDTADVPEYEPEINSVPQFVQDRSDGSALIQPYESGAVSGLYSATALLAVTSLVGAFLF</sequence>
<evidence type="ECO:0000256" key="2">
    <source>
        <dbReference type="ARBA" id="ARBA00013274"/>
    </source>
</evidence>
<dbReference type="eggNOG" id="KOG1325">
    <property type="taxonomic scope" value="Eukaryota"/>
</dbReference>
<keyword evidence="7" id="KW-0325">Glycoprotein</keyword>
<dbReference type="STRING" id="671144.I4Y7Y1"/>
<dbReference type="GeneID" id="18471702"/>
<keyword evidence="5 8" id="KW-0442">Lipid degradation</keyword>
<keyword evidence="4 8" id="KW-0378">Hydrolase</keyword>
<dbReference type="InterPro" id="IPR002642">
    <property type="entry name" value="LysoPLipase_cat_dom"/>
</dbReference>
<dbReference type="OrthoDB" id="4084751at2759"/>
<comment type="similarity">
    <text evidence="1 9">Belongs to the lysophospholipase family.</text>
</comment>
<comment type="catalytic activity">
    <reaction evidence="9">
        <text>a 1-acyl-sn-glycero-3-phosphocholine + H2O = sn-glycerol 3-phosphocholine + a fatty acid + H(+)</text>
        <dbReference type="Rhea" id="RHEA:15177"/>
        <dbReference type="ChEBI" id="CHEBI:15377"/>
        <dbReference type="ChEBI" id="CHEBI:15378"/>
        <dbReference type="ChEBI" id="CHEBI:16870"/>
        <dbReference type="ChEBI" id="CHEBI:28868"/>
        <dbReference type="ChEBI" id="CHEBI:58168"/>
        <dbReference type="EC" id="3.1.1.5"/>
    </reaction>
</comment>
<dbReference type="InterPro" id="IPR016035">
    <property type="entry name" value="Acyl_Trfase/lysoPLipase"/>
</dbReference>
<dbReference type="RefSeq" id="XP_006959794.1">
    <property type="nucleotide sequence ID" value="XM_006959732.1"/>
</dbReference>
<dbReference type="AlphaFoldDB" id="I4Y7Y1"/>
<dbReference type="GO" id="GO:0005829">
    <property type="term" value="C:cytosol"/>
    <property type="evidence" value="ECO:0007669"/>
    <property type="project" value="TreeGrafter"/>
</dbReference>
<dbReference type="SMART" id="SM00022">
    <property type="entry name" value="PLAc"/>
    <property type="match status" value="1"/>
</dbReference>
<dbReference type="GO" id="GO:0004622">
    <property type="term" value="F:phosphatidylcholine lysophospholipase activity"/>
    <property type="evidence" value="ECO:0007669"/>
    <property type="project" value="UniProtKB-EC"/>
</dbReference>
<dbReference type="PANTHER" id="PTHR10728:SF33">
    <property type="entry name" value="LYSOPHOSPHOLIPASE 1-RELATED"/>
    <property type="match status" value="1"/>
</dbReference>
<dbReference type="FunCoup" id="I4Y7Y1">
    <property type="interactions" value="193"/>
</dbReference>
<dbReference type="GO" id="GO:0004623">
    <property type="term" value="F:phospholipase A2 activity"/>
    <property type="evidence" value="ECO:0007669"/>
    <property type="project" value="TreeGrafter"/>
</dbReference>
<dbReference type="Pfam" id="PF01735">
    <property type="entry name" value="PLA2_B"/>
    <property type="match status" value="1"/>
</dbReference>
<dbReference type="KEGG" id="wse:WALSEDRAFT_33536"/>
<dbReference type="PANTHER" id="PTHR10728">
    <property type="entry name" value="CYTOSOLIC PHOSPHOLIPASE A2"/>
    <property type="match status" value="1"/>
</dbReference>